<evidence type="ECO:0000259" key="7">
    <source>
        <dbReference type="Pfam" id="PF20877"/>
    </source>
</evidence>
<dbReference type="EMBL" id="SEOQ01000058">
    <property type="protein sequence ID" value="TFY71282.1"/>
    <property type="molecule type" value="Genomic_DNA"/>
</dbReference>
<feature type="transmembrane region" description="Helical" evidence="5">
    <location>
        <begin position="270"/>
        <end position="293"/>
    </location>
</feature>
<dbReference type="Proteomes" id="UP000298327">
    <property type="component" value="Unassembled WGS sequence"/>
</dbReference>
<evidence type="ECO:0000256" key="3">
    <source>
        <dbReference type="ARBA" id="ARBA00022989"/>
    </source>
</evidence>
<organism evidence="8 9">
    <name type="scientific">Dentipellis fragilis</name>
    <dbReference type="NCBI Taxonomy" id="205917"/>
    <lineage>
        <taxon>Eukaryota</taxon>
        <taxon>Fungi</taxon>
        <taxon>Dikarya</taxon>
        <taxon>Basidiomycota</taxon>
        <taxon>Agaricomycotina</taxon>
        <taxon>Agaricomycetes</taxon>
        <taxon>Russulales</taxon>
        <taxon>Hericiaceae</taxon>
        <taxon>Dentipellis</taxon>
    </lineage>
</organism>
<dbReference type="InterPro" id="IPR049452">
    <property type="entry name" value="Anoctamin_TM"/>
</dbReference>
<evidence type="ECO:0008006" key="10">
    <source>
        <dbReference type="Google" id="ProtNLM"/>
    </source>
</evidence>
<dbReference type="PANTHER" id="PTHR12308">
    <property type="entry name" value="ANOCTAMIN"/>
    <property type="match status" value="1"/>
</dbReference>
<feature type="non-terminal residue" evidence="8">
    <location>
        <position position="493"/>
    </location>
</feature>
<dbReference type="InterPro" id="IPR007632">
    <property type="entry name" value="Anoctamin"/>
</dbReference>
<evidence type="ECO:0000259" key="6">
    <source>
        <dbReference type="Pfam" id="PF04547"/>
    </source>
</evidence>
<reference evidence="8 9" key="1">
    <citation type="submission" date="2019-02" db="EMBL/GenBank/DDBJ databases">
        <title>Genome sequencing of the rare red list fungi Dentipellis fragilis.</title>
        <authorList>
            <person name="Buettner E."/>
            <person name="Kellner H."/>
        </authorList>
    </citation>
    <scope>NUCLEOTIDE SEQUENCE [LARGE SCALE GENOMIC DNA]</scope>
    <source>
        <strain evidence="8 9">DSM 105465</strain>
    </source>
</reference>
<dbReference type="OrthoDB" id="296386at2759"/>
<protein>
    <recommendedName>
        <fullName evidence="10">DUF590-domain-containing protein</fullName>
    </recommendedName>
</protein>
<evidence type="ECO:0000313" key="8">
    <source>
        <dbReference type="EMBL" id="TFY71282.1"/>
    </source>
</evidence>
<keyword evidence="2 5" id="KW-0812">Transmembrane</keyword>
<keyword evidence="9" id="KW-1185">Reference proteome</keyword>
<dbReference type="Pfam" id="PF04547">
    <property type="entry name" value="Anoctamin"/>
    <property type="match status" value="1"/>
</dbReference>
<feature type="domain" description="Anoctamin transmembrane" evidence="6">
    <location>
        <begin position="169"/>
        <end position="463"/>
    </location>
</feature>
<evidence type="ECO:0000256" key="2">
    <source>
        <dbReference type="ARBA" id="ARBA00022692"/>
    </source>
</evidence>
<feature type="domain" description="Anoctamin alpha-beta plait" evidence="7">
    <location>
        <begin position="4"/>
        <end position="137"/>
    </location>
</feature>
<evidence type="ECO:0000256" key="5">
    <source>
        <dbReference type="SAM" id="Phobius"/>
    </source>
</evidence>
<keyword evidence="3 5" id="KW-1133">Transmembrane helix</keyword>
<evidence type="ECO:0000256" key="4">
    <source>
        <dbReference type="ARBA" id="ARBA00023136"/>
    </source>
</evidence>
<sequence>MHPDVDLVVVFKASIKTFSRSQAREDAQHAEAQYTRLIDLLHKSGLQAVGRRGERQGQLLVLLRCSCQQLLRLIQRERHSDFLYGLISSSLPSATREHDPHSLSPAERVRLVHAYITSTPVDGGLGINPECEEWNRVESVMALHDSEFNKVWLHSIAKRQVGYEQLDTIRSQFGETVAFYFAFLVSYTNALAFISSAGLAFHYLGHPYSAVYSSVLFTWSIVFIEFWRIRERTLSVRWGTQGVFRVEKRRQQYSEGFPWWKRELRMLASVPVIMLFAGVLFALLTGIFVFEAFVTTLYTGPGHEYVSFVPTILFIAVIPRFIAYYQTYAESFTKWENHRHQSTYDTSLTIKTFSLSTMVAYLGLALSAFIYFPFGEQVMDYVQGSLFKTSAIFQSLAPSLHNSTSAVSDKASEAHRLFETDAGAARTKVNRSRLQNQMFAYTVTNQVINTFVEVGLPYFLRGVDAVRSGRGFGKRRASFGKSGAGTPAKKKRV</sequence>
<accession>A0A4Y9Z9Q5</accession>
<evidence type="ECO:0000313" key="9">
    <source>
        <dbReference type="Proteomes" id="UP000298327"/>
    </source>
</evidence>
<dbReference type="GO" id="GO:0032541">
    <property type="term" value="C:cortical endoplasmic reticulum"/>
    <property type="evidence" value="ECO:0007669"/>
    <property type="project" value="TreeGrafter"/>
</dbReference>
<dbReference type="GO" id="GO:0016020">
    <property type="term" value="C:membrane"/>
    <property type="evidence" value="ECO:0007669"/>
    <property type="project" value="UniProtKB-SubCell"/>
</dbReference>
<dbReference type="Pfam" id="PF20877">
    <property type="entry name" value="Anoctamin_N"/>
    <property type="match status" value="1"/>
</dbReference>
<dbReference type="InterPro" id="IPR049456">
    <property type="entry name" value="Anoctamin_N_fung"/>
</dbReference>
<dbReference type="STRING" id="205917.A0A4Y9Z9Q5"/>
<gene>
    <name evidence="8" type="ORF">EVG20_g1738</name>
</gene>
<feature type="transmembrane region" description="Helical" evidence="5">
    <location>
        <begin position="348"/>
        <end position="372"/>
    </location>
</feature>
<comment type="caution">
    <text evidence="8">The sequence shown here is derived from an EMBL/GenBank/DDBJ whole genome shotgun (WGS) entry which is preliminary data.</text>
</comment>
<evidence type="ECO:0000256" key="1">
    <source>
        <dbReference type="ARBA" id="ARBA00004141"/>
    </source>
</evidence>
<comment type="subcellular location">
    <subcellularLocation>
        <location evidence="1">Membrane</location>
        <topology evidence="1">Multi-pass membrane protein</topology>
    </subcellularLocation>
</comment>
<dbReference type="AlphaFoldDB" id="A0A4Y9Z9Q5"/>
<feature type="transmembrane region" description="Helical" evidence="5">
    <location>
        <begin position="177"/>
        <end position="204"/>
    </location>
</feature>
<dbReference type="PANTHER" id="PTHR12308:SF73">
    <property type="entry name" value="ANOCTAMIN"/>
    <property type="match status" value="1"/>
</dbReference>
<keyword evidence="4 5" id="KW-0472">Membrane</keyword>
<feature type="transmembrane region" description="Helical" evidence="5">
    <location>
        <begin position="305"/>
        <end position="327"/>
    </location>
</feature>
<name>A0A4Y9Z9Q5_9AGAM</name>
<dbReference type="GO" id="GO:0005254">
    <property type="term" value="F:chloride channel activity"/>
    <property type="evidence" value="ECO:0007669"/>
    <property type="project" value="TreeGrafter"/>
</dbReference>
<proteinExistence type="predicted"/>
<feature type="transmembrane region" description="Helical" evidence="5">
    <location>
        <begin position="210"/>
        <end position="227"/>
    </location>
</feature>